<proteinExistence type="predicted"/>
<gene>
    <name evidence="1" type="ORF">RRU01S_13_00110</name>
</gene>
<protein>
    <submittedName>
        <fullName evidence="1">Uncharacterized protein</fullName>
    </submittedName>
</protein>
<name>A0A081CVH7_9HYPH</name>
<evidence type="ECO:0000313" key="2">
    <source>
        <dbReference type="Proteomes" id="UP000028701"/>
    </source>
</evidence>
<dbReference type="Proteomes" id="UP000028701">
    <property type="component" value="Unassembled WGS sequence"/>
</dbReference>
<organism evidence="1 2">
    <name type="scientific">Agrobacterium rubi TR3 = NBRC 13261</name>
    <dbReference type="NCBI Taxonomy" id="1368415"/>
    <lineage>
        <taxon>Bacteria</taxon>
        <taxon>Pseudomonadati</taxon>
        <taxon>Pseudomonadota</taxon>
        <taxon>Alphaproteobacteria</taxon>
        <taxon>Hyphomicrobiales</taxon>
        <taxon>Rhizobiaceae</taxon>
        <taxon>Rhizobium/Agrobacterium group</taxon>
        <taxon>Agrobacterium</taxon>
    </lineage>
</organism>
<accession>A0A081CVH7</accession>
<sequence>MGEDGIVDHANGGAICPVAITDHCFAKVVRDLSIVDFLKTNCYVADCVHGLTTFIHDPVIAPNPLGFLES</sequence>
<comment type="caution">
    <text evidence="1">The sequence shown here is derived from an EMBL/GenBank/DDBJ whole genome shotgun (WGS) entry which is preliminary data.</text>
</comment>
<dbReference type="EMBL" id="BBJU01000013">
    <property type="protein sequence ID" value="GAK70673.1"/>
    <property type="molecule type" value="Genomic_DNA"/>
</dbReference>
<evidence type="ECO:0000313" key="1">
    <source>
        <dbReference type="EMBL" id="GAK70673.1"/>
    </source>
</evidence>
<dbReference type="AlphaFoldDB" id="A0A081CVH7"/>
<reference evidence="1 2" key="1">
    <citation type="submission" date="2014-08" db="EMBL/GenBank/DDBJ databases">
        <title>Whole genome shotgun sequence of Rhizobium rubi NBRC 13261.</title>
        <authorList>
            <person name="Katano-Makiyama Y."/>
            <person name="Hosoyama A."/>
            <person name="Hashimoto M."/>
            <person name="Hosoyama Y."/>
            <person name="Noguchi M."/>
            <person name="Tsuchikane K."/>
            <person name="Uohara A."/>
            <person name="Ohji S."/>
            <person name="Ichikawa N."/>
            <person name="Kimura A."/>
            <person name="Yamazoe A."/>
            <person name="Fujita N."/>
        </authorList>
    </citation>
    <scope>NUCLEOTIDE SEQUENCE [LARGE SCALE GENOMIC DNA]</scope>
    <source>
        <strain evidence="1 2">NBRC 13261</strain>
    </source>
</reference>